<feature type="transmembrane region" description="Helical" evidence="1">
    <location>
        <begin position="70"/>
        <end position="90"/>
    </location>
</feature>
<dbReference type="AlphaFoldDB" id="A0A7W3HB53"/>
<protein>
    <submittedName>
        <fullName evidence="2">Uncharacterized protein</fullName>
    </submittedName>
</protein>
<keyword evidence="1" id="KW-0812">Transmembrane</keyword>
<evidence type="ECO:0000256" key="1">
    <source>
        <dbReference type="SAM" id="Phobius"/>
    </source>
</evidence>
<reference evidence="2 3" key="1">
    <citation type="submission" date="2020-06" db="EMBL/GenBank/DDBJ databases">
        <title>REHAB project genomes.</title>
        <authorList>
            <person name="Shaw L.P."/>
        </authorList>
    </citation>
    <scope>NUCLEOTIDE SEQUENCE [LARGE SCALE GENOMIC DNA]</scope>
    <source>
        <strain evidence="2 3">RHBSTW-00116</strain>
    </source>
</reference>
<proteinExistence type="predicted"/>
<keyword evidence="1" id="KW-0472">Membrane</keyword>
<dbReference type="EMBL" id="JABXRI010000001">
    <property type="protein sequence ID" value="MBA8064924.1"/>
    <property type="molecule type" value="Genomic_DNA"/>
</dbReference>
<feature type="transmembrane region" description="Helical" evidence="1">
    <location>
        <begin position="40"/>
        <end position="58"/>
    </location>
</feature>
<keyword evidence="1" id="KW-1133">Transmembrane helix</keyword>
<feature type="transmembrane region" description="Helical" evidence="1">
    <location>
        <begin position="110"/>
        <end position="131"/>
    </location>
</feature>
<name>A0A7W3HB53_CITFR</name>
<accession>A0A7W3HB53</accession>
<gene>
    <name evidence="2" type="ORF">HV077_21605</name>
</gene>
<organism evidence="2 3">
    <name type="scientific">Citrobacter freundii</name>
    <dbReference type="NCBI Taxonomy" id="546"/>
    <lineage>
        <taxon>Bacteria</taxon>
        <taxon>Pseudomonadati</taxon>
        <taxon>Pseudomonadota</taxon>
        <taxon>Gammaproteobacteria</taxon>
        <taxon>Enterobacterales</taxon>
        <taxon>Enterobacteriaceae</taxon>
        <taxon>Citrobacter</taxon>
        <taxon>Citrobacter freundii complex</taxon>
    </lineage>
</organism>
<feature type="transmembrane region" description="Helical" evidence="1">
    <location>
        <begin position="7"/>
        <end position="28"/>
    </location>
</feature>
<sequence>MKFKFGLNLPWGIYASIFTLLIIGTFIWYNVKSTDTKDMINYLCFILTVSIVQGALLIRMGKFELYKNILNGLWNLETAATFLYGMYVILEYSNAPSNFVLPFSKWSSENRGLFILIVIFFSVICIARAGYSIAEIFKAPILNTLPIQNKISELNVKMNQTNKNKGHSGKKRKK</sequence>
<evidence type="ECO:0000313" key="2">
    <source>
        <dbReference type="EMBL" id="MBA8064924.1"/>
    </source>
</evidence>
<evidence type="ECO:0000313" key="3">
    <source>
        <dbReference type="Proteomes" id="UP000591803"/>
    </source>
</evidence>
<dbReference type="Proteomes" id="UP000591803">
    <property type="component" value="Unassembled WGS sequence"/>
</dbReference>
<comment type="caution">
    <text evidence="2">The sequence shown here is derived from an EMBL/GenBank/DDBJ whole genome shotgun (WGS) entry which is preliminary data.</text>
</comment>